<dbReference type="Pfam" id="PF17661">
    <property type="entry name" value="DUF5523"/>
    <property type="match status" value="1"/>
</dbReference>
<dbReference type="Pfam" id="PF24652">
    <property type="entry name" value="CEP76_C"/>
    <property type="match status" value="1"/>
</dbReference>
<dbReference type="STRING" id="1890364.A0A2P6NTJ7"/>
<feature type="transmembrane region" description="Helical" evidence="2">
    <location>
        <begin position="1699"/>
        <end position="1719"/>
    </location>
</feature>
<dbReference type="PANTHER" id="PTHR20837">
    <property type="entry name" value="CENTROSOMAL PROTEIN-RELATED"/>
    <property type="match status" value="1"/>
</dbReference>
<evidence type="ECO:0000256" key="2">
    <source>
        <dbReference type="SAM" id="Phobius"/>
    </source>
</evidence>
<dbReference type="GO" id="GO:0035869">
    <property type="term" value="C:ciliary transition zone"/>
    <property type="evidence" value="ECO:0007669"/>
    <property type="project" value="TreeGrafter"/>
</dbReference>
<dbReference type="InterPro" id="IPR019336">
    <property type="entry name" value="GPR180/TMEM145_TM"/>
</dbReference>
<feature type="transmembrane region" description="Helical" evidence="2">
    <location>
        <begin position="1739"/>
        <end position="1760"/>
    </location>
</feature>
<organism evidence="4 5">
    <name type="scientific">Planoprotostelium fungivorum</name>
    <dbReference type="NCBI Taxonomy" id="1890364"/>
    <lineage>
        <taxon>Eukaryota</taxon>
        <taxon>Amoebozoa</taxon>
        <taxon>Evosea</taxon>
        <taxon>Variosea</taxon>
        <taxon>Cavosteliida</taxon>
        <taxon>Cavosteliaceae</taxon>
        <taxon>Planoprotostelium</taxon>
    </lineage>
</organism>
<sequence length="1925" mass="222581">MEETGSQRGDEETEEEKRVKNFNSRQQRRVTIPEEEDTATDDDALDAEEKRRKERLRKQASFRKREDDRKKRIAEDPNRPKTRLKSASDEEGDNLIDEINHYVELHQRRHGGKMPKLKRKKDEDPREADLEKGEGGITEDERRDLVDEEEEEYEPLDPDQMDPQRTAFVWTERSPVILPSGGILESEQVILTHFSDEAPKLQNDDGSEFRPRYYNLDGFFVGKKPPVAASTQYKMENRLYEDAGTMWFGSDGRMDNQIYPIKHKPERSSLYHDPQAISTETRFVDPVLPSNAAGLALSVKERYFSLEVDFQEMRLWNHPLFTTENVLASKLETLYLEWLERKTMDLTKFYNGHLEAMEEALERLKENPPPSVRKDIQTRLKSSQPQSPNPAHSAHTTYQHQLKKLRASIRQTRIMRDDEESRDLRVLQKMISTYKQLRSQRQRQGFTSTNVKLMVRKENVDEQEDWKRIEKQMDAEIRELKEDDAANFAMDLEEYRRKLHEWEQEVKMGEEARDRAEAARTRRAGGQDHSDDDEEMKTLQDQSRERPTEDEELDKIMERRPQLPQQRPFDDEEAKVEIWNRYKKTKRTPGTPIQTPKIIYNETITPDNGCSLQEQTRRQEIGRTSAFFRISVNGRYVAKTKPRPLDVSFDVQFREFFTLQVLKWPDSICVQLCTMVTPVETGILSQKSNKENILAETELKLSVSTEVKISRIEYLLNGNVSFIPVYYDAQEIGSPREDGHIEASIFVATAWSTDESGAAIIPPLRPEQKQSLQEKNHFLRSAESIRRLKEWFVQQGIDPNNPRNAHLMHLLKRGDVEDGDASNQAKSCSLLHDHVDMHMTLRPNYEHKRRRMLRNRQRLGADIKVQLLDHLITQENIDQLENRKSHDPQPAQKEAQSQRAFLREVRAYQATTVKGDVDRRRKKMQLYRDILNPLPLVKFDIWEILGSIFRPRRALKPTRKPRQYVVDNSDIKECQLLTQIVRAYNVPHRTDDANDVEALDDQVCPYVQVTFQGQQHRTRVAQGVNAQWNETLQFDFHPPGDDFSSNNLLETSETIWIDLFDEVMVNIHFEGENTNEVHQRRERRWLGSCSLPFSAVYANGKVEGNLWIKKPIFSLSHSSDTSRKFHDMGIINIRETTLSIYFTLDPALGKPPPDVDEDYVENPSIEERETLKRVTNWMAMSKLSHPNRNLRQILPQNLDGQTALALRYISPLAPPPSILEMEGLTEEVKIRATVRFVSLIPFLEDSVTFVGKTNVWEFLEMKAGDEEEHAVLLCNYFLYFELDAYVVVGHSAEGSSACVLVRSVEGTPSLWNPITGDQYSVDVLWCPLKSVYMIFNDKNAWANTQESESPWKLDWDLSGEGWRPLFDANLQPENLPYRQTPDEFVEDLTSDINSALSDMIKMSGRFVTRWQRACSKALQEVLDRCEAVYLGLDHFTNDEIRDVISKFTNLYDIVGFPIQTNYTDIEELVQIVEKTGIHLTDNERAEFALAVHVFPYPNRVCAIWLSRDERQITVLWWALFFATMTATVEAKVTIETISTSSSWVFLDKFCFDSSGGRLNFGIIPTANTILPPNATIAFFSDGAFRWQAVYKSNAPCSYKLSASNANFPAGVFLNNSVPFGVAGEIPHWWYVVLANCDGDEVDFKFNMTSLNAGSQAQFSYDEQGVYQMGLAFSGYFAFIMLCEIITLIRCYQRRMHTTLIWFIATAIFYHLLCAAFYAIHYTKYQSDGIGYYGLSQAAIGMQMTSQIIVLVIIILLSKGYPVSTNHVEQKRLIVAIVFAYFASYLGLFVWFQVGVDPALVLFLYDSVPGLVICILNLIFAAWVGREIYRTVYYENNYVKKSMYGLFAIAAIGWLLILPLVTLIAHFSPDYNRQRIVTAVLFTLFAVEFSFLFIIFSPFRYNKFFAALDPDETVEFGTNKSQIFPE</sequence>
<feature type="domain" description="C2" evidence="3">
    <location>
        <begin position="957"/>
        <end position="1106"/>
    </location>
</feature>
<dbReference type="InterPro" id="IPR035892">
    <property type="entry name" value="C2_domain_sf"/>
</dbReference>
<feature type="transmembrane region" description="Helical" evidence="2">
    <location>
        <begin position="1799"/>
        <end position="1823"/>
    </location>
</feature>
<feature type="compositionally biased region" description="Acidic residues" evidence="1">
    <location>
        <begin position="146"/>
        <end position="160"/>
    </location>
</feature>
<feature type="region of interest" description="Disordered" evidence="1">
    <location>
        <begin position="1"/>
        <end position="162"/>
    </location>
</feature>
<dbReference type="OrthoDB" id="2162143at2759"/>
<dbReference type="GO" id="GO:1904491">
    <property type="term" value="P:protein localization to ciliary transition zone"/>
    <property type="evidence" value="ECO:0007669"/>
    <property type="project" value="TreeGrafter"/>
</dbReference>
<evidence type="ECO:0000256" key="1">
    <source>
        <dbReference type="SAM" id="MobiDB-lite"/>
    </source>
</evidence>
<dbReference type="InterPro" id="IPR056288">
    <property type="entry name" value="CEP76_C"/>
</dbReference>
<feature type="compositionally biased region" description="Basic residues" evidence="1">
    <location>
        <begin position="52"/>
        <end position="62"/>
    </location>
</feature>
<feature type="transmembrane region" description="Helical" evidence="2">
    <location>
        <begin position="1843"/>
        <end position="1863"/>
    </location>
</feature>
<feature type="compositionally biased region" description="Basic and acidic residues" evidence="1">
    <location>
        <begin position="508"/>
        <end position="529"/>
    </location>
</feature>
<dbReference type="InterPro" id="IPR053880">
    <property type="entry name" value="GPR180-like_N"/>
</dbReference>
<dbReference type="Proteomes" id="UP000241769">
    <property type="component" value="Unassembled WGS sequence"/>
</dbReference>
<dbReference type="InterPro" id="IPR028928">
    <property type="entry name" value="CC2D2AN-C2"/>
</dbReference>
<dbReference type="Gene3D" id="2.60.40.150">
    <property type="entry name" value="C2 domain"/>
    <property type="match status" value="1"/>
</dbReference>
<protein>
    <submittedName>
        <fullName evidence="4">Coiled-coil and C2 domain-containing protein 2A</fullName>
    </submittedName>
</protein>
<dbReference type="PANTHER" id="PTHR20837:SF0">
    <property type="entry name" value="COILED-COIL AND C2 DOMAIN-CONTAINING PROTEIN 2A"/>
    <property type="match status" value="1"/>
</dbReference>
<keyword evidence="2" id="KW-0472">Membrane</keyword>
<feature type="transmembrane region" description="Helical" evidence="2">
    <location>
        <begin position="1665"/>
        <end position="1687"/>
    </location>
</feature>
<comment type="caution">
    <text evidence="4">The sequence shown here is derived from an EMBL/GenBank/DDBJ whole genome shotgun (WGS) entry which is preliminary data.</text>
</comment>
<feature type="compositionally biased region" description="Acidic residues" evidence="1">
    <location>
        <begin position="33"/>
        <end position="46"/>
    </location>
</feature>
<feature type="compositionally biased region" description="Basic and acidic residues" evidence="1">
    <location>
        <begin position="63"/>
        <end position="79"/>
    </location>
</feature>
<proteinExistence type="predicted"/>
<feature type="compositionally biased region" description="Basic and acidic residues" evidence="1">
    <location>
        <begin position="120"/>
        <end position="145"/>
    </location>
</feature>
<dbReference type="Pfam" id="PF00168">
    <property type="entry name" value="C2"/>
    <property type="match status" value="1"/>
</dbReference>
<feature type="compositionally biased region" description="Basic and acidic residues" evidence="1">
    <location>
        <begin position="536"/>
        <end position="547"/>
    </location>
</feature>
<evidence type="ECO:0000313" key="4">
    <source>
        <dbReference type="EMBL" id="PRP87284.1"/>
    </source>
</evidence>
<dbReference type="InterPro" id="IPR041510">
    <property type="entry name" value="DUF5523"/>
</dbReference>
<dbReference type="SMART" id="SM00239">
    <property type="entry name" value="C2"/>
    <property type="match status" value="1"/>
</dbReference>
<keyword evidence="2" id="KW-0812">Transmembrane</keyword>
<dbReference type="GO" id="GO:0007186">
    <property type="term" value="P:G protein-coupled receptor signaling pathway"/>
    <property type="evidence" value="ECO:0007669"/>
    <property type="project" value="InterPro"/>
</dbReference>
<reference evidence="4 5" key="1">
    <citation type="journal article" date="2018" name="Genome Biol. Evol.">
        <title>Multiple Roots of Fruiting Body Formation in Amoebozoa.</title>
        <authorList>
            <person name="Hillmann F."/>
            <person name="Forbes G."/>
            <person name="Novohradska S."/>
            <person name="Ferling I."/>
            <person name="Riege K."/>
            <person name="Groth M."/>
            <person name="Westermann M."/>
            <person name="Marz M."/>
            <person name="Spaller T."/>
            <person name="Winckler T."/>
            <person name="Schaap P."/>
            <person name="Glockner G."/>
        </authorList>
    </citation>
    <scope>NUCLEOTIDE SEQUENCE [LARGE SCALE GENOMIC DNA]</scope>
    <source>
        <strain evidence="4 5">Jena</strain>
    </source>
</reference>
<gene>
    <name evidence="4" type="ORF">PROFUN_01546</name>
</gene>
<dbReference type="Pfam" id="PF24656">
    <property type="entry name" value="CEPT76_peptidase"/>
    <property type="match status" value="1"/>
</dbReference>
<accession>A0A2P6NTJ7</accession>
<feature type="transmembrane region" description="Helical" evidence="2">
    <location>
        <begin position="1875"/>
        <end position="1895"/>
    </location>
</feature>
<evidence type="ECO:0000259" key="3">
    <source>
        <dbReference type="PROSITE" id="PS50004"/>
    </source>
</evidence>
<dbReference type="Pfam" id="PF21892">
    <property type="entry name" value="TMEM145_N"/>
    <property type="match status" value="1"/>
</dbReference>
<feature type="compositionally biased region" description="Basic and acidic residues" evidence="1">
    <location>
        <begin position="363"/>
        <end position="378"/>
    </location>
</feature>
<dbReference type="PROSITE" id="PS50004">
    <property type="entry name" value="C2"/>
    <property type="match status" value="1"/>
</dbReference>
<feature type="compositionally biased region" description="Polar residues" evidence="1">
    <location>
        <begin position="379"/>
        <end position="399"/>
    </location>
</feature>
<dbReference type="InterPro" id="IPR056290">
    <property type="entry name" value="CEPT76/DRC7_peptidase-like_dom"/>
</dbReference>
<dbReference type="InterPro" id="IPR000008">
    <property type="entry name" value="C2_dom"/>
</dbReference>
<feature type="compositionally biased region" description="Basic residues" evidence="1">
    <location>
        <begin position="107"/>
        <end position="119"/>
    </location>
</feature>
<feature type="transmembrane region" description="Helical" evidence="2">
    <location>
        <begin position="1772"/>
        <end position="1793"/>
    </location>
</feature>
<feature type="region of interest" description="Disordered" evidence="1">
    <location>
        <begin position="508"/>
        <end position="571"/>
    </location>
</feature>
<dbReference type="Pfam" id="PF10192">
    <property type="entry name" value="GPR180-TMEM145_TM"/>
    <property type="match status" value="1"/>
</dbReference>
<dbReference type="EMBL" id="MDYQ01000021">
    <property type="protein sequence ID" value="PRP87284.1"/>
    <property type="molecule type" value="Genomic_DNA"/>
</dbReference>
<dbReference type="GO" id="GO:0019236">
    <property type="term" value="P:response to pheromone"/>
    <property type="evidence" value="ECO:0007669"/>
    <property type="project" value="InterPro"/>
</dbReference>
<evidence type="ECO:0000313" key="5">
    <source>
        <dbReference type="Proteomes" id="UP000241769"/>
    </source>
</evidence>
<dbReference type="GO" id="GO:1905515">
    <property type="term" value="P:non-motile cilium assembly"/>
    <property type="evidence" value="ECO:0007669"/>
    <property type="project" value="TreeGrafter"/>
</dbReference>
<feature type="region of interest" description="Disordered" evidence="1">
    <location>
        <begin position="363"/>
        <end position="399"/>
    </location>
</feature>
<keyword evidence="5" id="KW-1185">Reference proteome</keyword>
<dbReference type="SUPFAM" id="SSF49562">
    <property type="entry name" value="C2 domain (Calcium/lipid-binding domain, CaLB)"/>
    <property type="match status" value="1"/>
</dbReference>
<keyword evidence="2" id="KW-1133">Transmembrane helix</keyword>
<dbReference type="InParanoid" id="A0A2P6NTJ7"/>
<dbReference type="Pfam" id="PF15625">
    <property type="entry name" value="CC2D2AN-C2"/>
    <property type="match status" value="1"/>
</dbReference>
<name>A0A2P6NTJ7_9EUKA</name>
<dbReference type="InterPro" id="IPR052434">
    <property type="entry name" value="Tectonic-like_complex_comp"/>
</dbReference>